<dbReference type="Gene3D" id="3.40.50.150">
    <property type="entry name" value="Vaccinia Virus protein VP39"/>
    <property type="match status" value="1"/>
</dbReference>
<accession>A0ABY7AJW6</accession>
<dbReference type="GO" id="GO:0032259">
    <property type="term" value="P:methylation"/>
    <property type="evidence" value="ECO:0007669"/>
    <property type="project" value="UniProtKB-KW"/>
</dbReference>
<proteinExistence type="predicted"/>
<dbReference type="EC" id="2.1.1.-" evidence="1"/>
<dbReference type="InterPro" id="IPR029063">
    <property type="entry name" value="SAM-dependent_MTases_sf"/>
</dbReference>
<keyword evidence="1" id="KW-0489">Methyltransferase</keyword>
<gene>
    <name evidence="1" type="ORF">OLW01_11975</name>
</gene>
<dbReference type="InterPro" id="IPR019410">
    <property type="entry name" value="Methyltransf_16"/>
</dbReference>
<dbReference type="EMBL" id="CP109965">
    <property type="protein sequence ID" value="WAJ69860.1"/>
    <property type="molecule type" value="Genomic_DNA"/>
</dbReference>
<sequence length="221" mass="24936">MIAQRQYRTTQLKSSKDHFWAYGINIVKPNHDLVDDIKADGFTPQLFGSKVWQSNFLLMDILSKASLRRSLNVLEIGAGWGALSVFLSKHFKANVIASDLDENVQPYQQMLAQRNETQVDSQNIRIQEIDDKLLEQVDLIVASDICYDLQTKVELLNLVEQVACRSDTVMLLADIGRKAFVKLSQDSDNLIDVEVNPHSISEPMALDGFILSVNNVQELLC</sequence>
<evidence type="ECO:0000313" key="1">
    <source>
        <dbReference type="EMBL" id="WAJ69860.1"/>
    </source>
</evidence>
<protein>
    <submittedName>
        <fullName evidence="1">Class I SAM-dependent methyltransferase</fullName>
        <ecNumber evidence="1">2.1.1.-</ecNumber>
    </submittedName>
</protein>
<dbReference type="SUPFAM" id="SSF53335">
    <property type="entry name" value="S-adenosyl-L-methionine-dependent methyltransferases"/>
    <property type="match status" value="1"/>
</dbReference>
<dbReference type="Pfam" id="PF10294">
    <property type="entry name" value="Methyltransf_16"/>
    <property type="match status" value="1"/>
</dbReference>
<name>A0ABY7AJW6_9ALTE</name>
<evidence type="ECO:0000313" key="2">
    <source>
        <dbReference type="Proteomes" id="UP001163726"/>
    </source>
</evidence>
<dbReference type="GO" id="GO:0008168">
    <property type="term" value="F:methyltransferase activity"/>
    <property type="evidence" value="ECO:0007669"/>
    <property type="project" value="UniProtKB-KW"/>
</dbReference>
<dbReference type="PANTHER" id="PTHR14614">
    <property type="entry name" value="HEPATOCELLULAR CARCINOMA-ASSOCIATED ANTIGEN"/>
    <property type="match status" value="1"/>
</dbReference>
<keyword evidence="2" id="KW-1185">Reference proteome</keyword>
<reference evidence="1" key="1">
    <citation type="submission" date="2022-10" db="EMBL/GenBank/DDBJ databases">
        <title>Catenovulum adriacola sp. nov. isolated in the Harbour of Susak.</title>
        <authorList>
            <person name="Schoch T."/>
            <person name="Reich S.J."/>
            <person name="Stoeferle S."/>
            <person name="Flaiz M."/>
            <person name="Kazda M."/>
            <person name="Riedel C.U."/>
            <person name="Duerre P."/>
        </authorList>
    </citation>
    <scope>NUCLEOTIDE SEQUENCE</scope>
    <source>
        <strain evidence="1">TS8</strain>
    </source>
</reference>
<dbReference type="CDD" id="cd02440">
    <property type="entry name" value="AdoMet_MTases"/>
    <property type="match status" value="1"/>
</dbReference>
<keyword evidence="1" id="KW-0808">Transferase</keyword>
<dbReference type="RefSeq" id="WP_268074154.1">
    <property type="nucleotide sequence ID" value="NZ_CP109965.1"/>
</dbReference>
<organism evidence="1 2">
    <name type="scientific">Catenovulum adriaticum</name>
    <dbReference type="NCBI Taxonomy" id="2984846"/>
    <lineage>
        <taxon>Bacteria</taxon>
        <taxon>Pseudomonadati</taxon>
        <taxon>Pseudomonadota</taxon>
        <taxon>Gammaproteobacteria</taxon>
        <taxon>Alteromonadales</taxon>
        <taxon>Alteromonadaceae</taxon>
        <taxon>Catenovulum</taxon>
    </lineage>
</organism>
<dbReference type="Proteomes" id="UP001163726">
    <property type="component" value="Chromosome"/>
</dbReference>